<organism evidence="1 2">
    <name type="scientific">Canna indica</name>
    <name type="common">Indian-shot</name>
    <dbReference type="NCBI Taxonomy" id="4628"/>
    <lineage>
        <taxon>Eukaryota</taxon>
        <taxon>Viridiplantae</taxon>
        <taxon>Streptophyta</taxon>
        <taxon>Embryophyta</taxon>
        <taxon>Tracheophyta</taxon>
        <taxon>Spermatophyta</taxon>
        <taxon>Magnoliopsida</taxon>
        <taxon>Liliopsida</taxon>
        <taxon>Zingiberales</taxon>
        <taxon>Cannaceae</taxon>
        <taxon>Canna</taxon>
    </lineage>
</organism>
<gene>
    <name evidence="1" type="ORF">Cni_G12383</name>
</gene>
<dbReference type="AlphaFoldDB" id="A0AAQ3K7Q9"/>
<keyword evidence="2" id="KW-1185">Reference proteome</keyword>
<evidence type="ECO:0000313" key="2">
    <source>
        <dbReference type="Proteomes" id="UP001327560"/>
    </source>
</evidence>
<accession>A0AAQ3K7Q9</accession>
<reference evidence="1 2" key="1">
    <citation type="submission" date="2023-10" db="EMBL/GenBank/DDBJ databases">
        <title>Chromosome-scale genome assembly provides insights into flower coloration mechanisms of Canna indica.</title>
        <authorList>
            <person name="Li C."/>
        </authorList>
    </citation>
    <scope>NUCLEOTIDE SEQUENCE [LARGE SCALE GENOMIC DNA]</scope>
    <source>
        <tissue evidence="1">Flower</tissue>
    </source>
</reference>
<dbReference type="EMBL" id="CP136893">
    <property type="protein sequence ID" value="WOL03663.1"/>
    <property type="molecule type" value="Genomic_DNA"/>
</dbReference>
<dbReference type="Proteomes" id="UP001327560">
    <property type="component" value="Chromosome 4"/>
</dbReference>
<proteinExistence type="predicted"/>
<sequence length="129" mass="14152">MATPSGLPSHLLRLVLSCRKITAEVTAPPPRTSTIVAMASSDEPEFLAQNSSRISRFPRTRLSWDSRVASRVGEKLGLRLREIGVSAVEIDLSEELSRPPHLRRPAASLFGSIERTGVHVSGSEKLQWP</sequence>
<name>A0AAQ3K7Q9_9LILI</name>
<protein>
    <submittedName>
        <fullName evidence="1">Uncharacterized protein</fullName>
    </submittedName>
</protein>
<evidence type="ECO:0000313" key="1">
    <source>
        <dbReference type="EMBL" id="WOL03663.1"/>
    </source>
</evidence>